<accession>A0A261FFN2</accession>
<feature type="transmembrane region" description="Helical" evidence="1">
    <location>
        <begin position="187"/>
        <end position="208"/>
    </location>
</feature>
<feature type="transmembrane region" description="Helical" evidence="1">
    <location>
        <begin position="61"/>
        <end position="83"/>
    </location>
</feature>
<keyword evidence="3" id="KW-1185">Reference proteome</keyword>
<name>A0A261FFN2_9BIFI</name>
<dbReference type="NCBIfam" id="TIGR02185">
    <property type="entry name" value="Trep_Strep"/>
    <property type="match status" value="1"/>
</dbReference>
<proteinExistence type="predicted"/>
<reference evidence="2 3" key="1">
    <citation type="journal article" date="2017" name="BMC Genomics">
        <title>Comparative genomic and phylogenomic analyses of the Bifidobacteriaceae family.</title>
        <authorList>
            <person name="Lugli G.A."/>
            <person name="Milani C."/>
            <person name="Turroni F."/>
            <person name="Duranti S."/>
            <person name="Mancabelli L."/>
            <person name="Mangifesta M."/>
            <person name="Ferrario C."/>
            <person name="Modesto M."/>
            <person name="Mattarelli P."/>
            <person name="Jiri K."/>
            <person name="van Sinderen D."/>
            <person name="Ventura M."/>
        </authorList>
    </citation>
    <scope>NUCLEOTIDE SEQUENCE [LARGE SCALE GENOMIC DNA]</scope>
    <source>
        <strain evidence="2 3">DSM 100201</strain>
    </source>
</reference>
<keyword evidence="1" id="KW-0812">Transmembrane</keyword>
<evidence type="ECO:0000256" key="1">
    <source>
        <dbReference type="SAM" id="Phobius"/>
    </source>
</evidence>
<feature type="transmembrane region" description="Helical" evidence="1">
    <location>
        <begin position="140"/>
        <end position="159"/>
    </location>
</feature>
<feature type="transmembrane region" description="Helical" evidence="1">
    <location>
        <begin position="112"/>
        <end position="128"/>
    </location>
</feature>
<gene>
    <name evidence="2" type="ORF">BTIS_1200</name>
</gene>
<evidence type="ECO:0000313" key="2">
    <source>
        <dbReference type="EMBL" id="OZG57959.1"/>
    </source>
</evidence>
<dbReference type="InterPro" id="IPR011733">
    <property type="entry name" value="CHP02185_IM"/>
</dbReference>
<dbReference type="EMBL" id="MWWV01000006">
    <property type="protein sequence ID" value="OZG57959.1"/>
    <property type="molecule type" value="Genomic_DNA"/>
</dbReference>
<feature type="transmembrane region" description="Helical" evidence="1">
    <location>
        <begin position="90"/>
        <end position="106"/>
    </location>
</feature>
<dbReference type="AlphaFoldDB" id="A0A261FFN2"/>
<dbReference type="Proteomes" id="UP000216444">
    <property type="component" value="Unassembled WGS sequence"/>
</dbReference>
<feature type="transmembrane region" description="Helical" evidence="1">
    <location>
        <begin position="35"/>
        <end position="55"/>
    </location>
</feature>
<protein>
    <submittedName>
        <fullName evidence="2">ABC transporter permease</fullName>
    </submittedName>
</protein>
<comment type="caution">
    <text evidence="2">The sequence shown here is derived from an EMBL/GenBank/DDBJ whole genome shotgun (WGS) entry which is preliminary data.</text>
</comment>
<dbReference type="Pfam" id="PF09605">
    <property type="entry name" value="Trep_Strep"/>
    <property type="match status" value="1"/>
</dbReference>
<sequence length="222" mass="23470">MTHQGNDTNITTASVDSAGNTTMAAKAARLSVPDLITIGVFTALYFVLVAVATLISTVAFVGFASIFLPAIAALISGCVYMLLATKVRKFGAITVMGAVIGLFLFVSGHFVLSFIASIVFPVIADLIARAGSYRSRTGLLASYVVFSYGLTGPILPLWFMKDAYVASLQARGKDAAYIDGVFSHINMGTFAIAMIAIVVCALVGGWFGQRVLRRHFVKAGIV</sequence>
<keyword evidence="1" id="KW-1133">Transmembrane helix</keyword>
<keyword evidence="1" id="KW-0472">Membrane</keyword>
<organism evidence="2 3">
    <name type="scientific">Bifidobacterium tissieri</name>
    <dbReference type="NCBI Taxonomy" id="1630162"/>
    <lineage>
        <taxon>Bacteria</taxon>
        <taxon>Bacillati</taxon>
        <taxon>Actinomycetota</taxon>
        <taxon>Actinomycetes</taxon>
        <taxon>Bifidobacteriales</taxon>
        <taxon>Bifidobacteriaceae</taxon>
        <taxon>Bifidobacterium</taxon>
    </lineage>
</organism>
<evidence type="ECO:0000313" key="3">
    <source>
        <dbReference type="Proteomes" id="UP000216444"/>
    </source>
</evidence>